<comment type="subcellular location">
    <subcellularLocation>
        <location evidence="1">Cytoplasm</location>
        <location evidence="1">Cytoskeleton</location>
        <location evidence="1">Cilium axoneme</location>
    </subcellularLocation>
</comment>
<reference evidence="8" key="1">
    <citation type="submission" date="2013-04" db="EMBL/GenBank/DDBJ databases">
        <authorList>
            <person name="Qu J."/>
            <person name="Murali S.C."/>
            <person name="Bandaranaike D."/>
            <person name="Bellair M."/>
            <person name="Blankenburg K."/>
            <person name="Chao H."/>
            <person name="Dinh H."/>
            <person name="Doddapaneni H."/>
            <person name="Downs B."/>
            <person name="Dugan-Rocha S."/>
            <person name="Elkadiri S."/>
            <person name="Gnanaolivu R.D."/>
            <person name="Hernandez B."/>
            <person name="Javaid M."/>
            <person name="Jayaseelan J.C."/>
            <person name="Lee S."/>
            <person name="Li M."/>
            <person name="Ming W."/>
            <person name="Munidasa M."/>
            <person name="Muniz J."/>
            <person name="Nguyen L."/>
            <person name="Ongeri F."/>
            <person name="Osuji N."/>
            <person name="Pu L.-L."/>
            <person name="Puazo M."/>
            <person name="Qu C."/>
            <person name="Quiroz J."/>
            <person name="Raj R."/>
            <person name="Weissenberger G."/>
            <person name="Xin Y."/>
            <person name="Zou X."/>
            <person name="Han Y."/>
            <person name="Richards S."/>
            <person name="Worley K."/>
            <person name="Muzny D."/>
            <person name="Gibbs R."/>
        </authorList>
    </citation>
    <scope>NUCLEOTIDE SEQUENCE</scope>
    <source>
        <strain evidence="8">Sampled in the wild</strain>
    </source>
</reference>
<evidence type="ECO:0000256" key="5">
    <source>
        <dbReference type="ARBA" id="ARBA00035661"/>
    </source>
</evidence>
<reference evidence="8" key="2">
    <citation type="submission" date="2017-10" db="EMBL/GenBank/DDBJ databases">
        <title>Ladona fulva Genome sequencing and assembly.</title>
        <authorList>
            <person name="Murali S."/>
            <person name="Richards S."/>
            <person name="Bandaranaike D."/>
            <person name="Bellair M."/>
            <person name="Blankenburg K."/>
            <person name="Chao H."/>
            <person name="Dinh H."/>
            <person name="Doddapaneni H."/>
            <person name="Dugan-Rocha S."/>
            <person name="Elkadiri S."/>
            <person name="Gnanaolivu R."/>
            <person name="Hernandez B."/>
            <person name="Skinner E."/>
            <person name="Javaid M."/>
            <person name="Lee S."/>
            <person name="Li M."/>
            <person name="Ming W."/>
            <person name="Munidasa M."/>
            <person name="Muniz J."/>
            <person name="Nguyen L."/>
            <person name="Hughes D."/>
            <person name="Osuji N."/>
            <person name="Pu L.-L."/>
            <person name="Puazo M."/>
            <person name="Qu C."/>
            <person name="Quiroz J."/>
            <person name="Raj R."/>
            <person name="Weissenberger G."/>
            <person name="Xin Y."/>
            <person name="Zou X."/>
            <person name="Han Y."/>
            <person name="Worley K."/>
            <person name="Muzny D."/>
            <person name="Gibbs R."/>
        </authorList>
    </citation>
    <scope>NUCLEOTIDE SEQUENCE</scope>
    <source>
        <strain evidence="8">Sampled in the wild</strain>
    </source>
</reference>
<feature type="region of interest" description="Disordered" evidence="6">
    <location>
        <begin position="57"/>
        <end position="78"/>
    </location>
</feature>
<evidence type="ECO:0000256" key="6">
    <source>
        <dbReference type="SAM" id="MobiDB-lite"/>
    </source>
</evidence>
<gene>
    <name evidence="8" type="ORF">J437_LFUL013722</name>
</gene>
<name>A0A8K0KNY7_LADFU</name>
<dbReference type="GO" id="GO:0005930">
    <property type="term" value="C:axoneme"/>
    <property type="evidence" value="ECO:0007669"/>
    <property type="project" value="UniProtKB-SubCell"/>
</dbReference>
<dbReference type="InterPro" id="IPR018902">
    <property type="entry name" value="CMI2A-C-like_dom"/>
</dbReference>
<dbReference type="Pfam" id="PF10629">
    <property type="entry name" value="CMI2B-like"/>
    <property type="match status" value="1"/>
</dbReference>
<organism evidence="8 9">
    <name type="scientific">Ladona fulva</name>
    <name type="common">Scarce chaser dragonfly</name>
    <name type="synonym">Libellula fulva</name>
    <dbReference type="NCBI Taxonomy" id="123851"/>
    <lineage>
        <taxon>Eukaryota</taxon>
        <taxon>Metazoa</taxon>
        <taxon>Ecdysozoa</taxon>
        <taxon>Arthropoda</taxon>
        <taxon>Hexapoda</taxon>
        <taxon>Insecta</taxon>
        <taxon>Pterygota</taxon>
        <taxon>Palaeoptera</taxon>
        <taxon>Odonata</taxon>
        <taxon>Epiprocta</taxon>
        <taxon>Anisoptera</taxon>
        <taxon>Libelluloidea</taxon>
        <taxon>Libellulidae</taxon>
        <taxon>Ladona</taxon>
    </lineage>
</organism>
<evidence type="ECO:0000256" key="2">
    <source>
        <dbReference type="ARBA" id="ARBA00022490"/>
    </source>
</evidence>
<dbReference type="EMBL" id="KZ309136">
    <property type="protein sequence ID" value="KAG8237221.1"/>
    <property type="molecule type" value="Genomic_DNA"/>
</dbReference>
<comment type="similarity">
    <text evidence="5">Belongs to the CIMIP2 family.</text>
</comment>
<evidence type="ECO:0000256" key="4">
    <source>
        <dbReference type="ARBA" id="ARBA00023273"/>
    </source>
</evidence>
<comment type="caution">
    <text evidence="8">The sequence shown here is derived from an EMBL/GenBank/DDBJ whole genome shotgun (WGS) entry which is preliminary data.</text>
</comment>
<keyword evidence="2" id="KW-0963">Cytoplasm</keyword>
<keyword evidence="9" id="KW-1185">Reference proteome</keyword>
<evidence type="ECO:0000256" key="3">
    <source>
        <dbReference type="ARBA" id="ARBA00023212"/>
    </source>
</evidence>
<dbReference type="AlphaFoldDB" id="A0A8K0KNY7"/>
<keyword evidence="4" id="KW-0966">Cell projection</keyword>
<evidence type="ECO:0000313" key="9">
    <source>
        <dbReference type="Proteomes" id="UP000792457"/>
    </source>
</evidence>
<keyword evidence="3" id="KW-0206">Cytoskeleton</keyword>
<evidence type="ECO:0000259" key="7">
    <source>
        <dbReference type="Pfam" id="PF10629"/>
    </source>
</evidence>
<evidence type="ECO:0000313" key="8">
    <source>
        <dbReference type="EMBL" id="KAG8237221.1"/>
    </source>
</evidence>
<protein>
    <recommendedName>
        <fullName evidence="7">Ciliary microtubule inner protein 2A-C-like domain-containing protein</fullName>
    </recommendedName>
</protein>
<dbReference type="OrthoDB" id="2019884at2759"/>
<sequence length="233" mass="26018">MSHKKLSLPVPEPHYIPGYTGHCARLQEEIGNNYSMATHRALAHPSSYDISRKTLTETHGANGTKEEESGKLGPGERNITGDTTGCRSYLQQASEFLKSPLCQKFCSKKCSEEEEKCKTNCFKGELKPPKSSFVTKATPTPCSYCLEIVNARPPTFPAMVHKGLDKICNGVNCKFARPDERREVVQDSSCPRFHTQVRRNSTTDQLKEVRNPEKPLQTVCEKYGCPCPCCKLS</sequence>
<feature type="domain" description="Ciliary microtubule inner protein 2A-C-like" evidence="7">
    <location>
        <begin position="12"/>
        <end position="48"/>
    </location>
</feature>
<dbReference type="GO" id="GO:0015630">
    <property type="term" value="C:microtubule cytoskeleton"/>
    <property type="evidence" value="ECO:0007669"/>
    <property type="project" value="UniProtKB-ARBA"/>
</dbReference>
<dbReference type="Proteomes" id="UP000792457">
    <property type="component" value="Unassembled WGS sequence"/>
</dbReference>
<proteinExistence type="inferred from homology"/>
<accession>A0A8K0KNY7</accession>
<evidence type="ECO:0000256" key="1">
    <source>
        <dbReference type="ARBA" id="ARBA00004430"/>
    </source>
</evidence>